<dbReference type="Proteomes" id="UP001162480">
    <property type="component" value="Chromosome 17"/>
</dbReference>
<keyword evidence="2" id="KW-1185">Reference proteome</keyword>
<proteinExistence type="predicted"/>
<dbReference type="EMBL" id="OX597830">
    <property type="protein sequence ID" value="CAI9734982.1"/>
    <property type="molecule type" value="Genomic_DNA"/>
</dbReference>
<protein>
    <submittedName>
        <fullName evidence="1">Uncharacterized protein</fullName>
    </submittedName>
</protein>
<evidence type="ECO:0000313" key="1">
    <source>
        <dbReference type="EMBL" id="CAI9734982.1"/>
    </source>
</evidence>
<name>A0AA36BJN5_OCTVU</name>
<evidence type="ECO:0000313" key="2">
    <source>
        <dbReference type="Proteomes" id="UP001162480"/>
    </source>
</evidence>
<accession>A0AA36BJN5</accession>
<organism evidence="1 2">
    <name type="scientific">Octopus vulgaris</name>
    <name type="common">Common octopus</name>
    <dbReference type="NCBI Taxonomy" id="6645"/>
    <lineage>
        <taxon>Eukaryota</taxon>
        <taxon>Metazoa</taxon>
        <taxon>Spiralia</taxon>
        <taxon>Lophotrochozoa</taxon>
        <taxon>Mollusca</taxon>
        <taxon>Cephalopoda</taxon>
        <taxon>Coleoidea</taxon>
        <taxon>Octopodiformes</taxon>
        <taxon>Octopoda</taxon>
        <taxon>Incirrata</taxon>
        <taxon>Octopodidae</taxon>
        <taxon>Octopus</taxon>
    </lineage>
</organism>
<reference evidence="1" key="1">
    <citation type="submission" date="2023-08" db="EMBL/GenBank/DDBJ databases">
        <authorList>
            <person name="Alioto T."/>
            <person name="Alioto T."/>
            <person name="Gomez Garrido J."/>
        </authorList>
    </citation>
    <scope>NUCLEOTIDE SEQUENCE</scope>
</reference>
<dbReference type="AlphaFoldDB" id="A0AA36BJN5"/>
<sequence>MRKQTLQQGCKTINIKIAIYSLIASSALRVADVVDAVLSDVVLLDAAAVFVGFQSKSRNNRLEGVKRCEISRFYCILLFRS</sequence>
<gene>
    <name evidence="1" type="ORF">OCTVUL_1B009538</name>
</gene>